<dbReference type="InterPro" id="IPR057435">
    <property type="entry name" value="Lips"/>
</dbReference>
<reference evidence="3" key="1">
    <citation type="submission" date="2022-07" db="EMBL/GenBank/DDBJ databases">
        <authorList>
            <person name="Trinca V."/>
            <person name="Uliana J.V.C."/>
            <person name="Torres T.T."/>
            <person name="Ward R.J."/>
            <person name="Monesi N."/>
        </authorList>
    </citation>
    <scope>NUCLEOTIDE SEQUENCE</scope>
    <source>
        <strain evidence="3">HSMRA1968</strain>
        <tissue evidence="3">Whole embryos</tissue>
    </source>
</reference>
<feature type="region of interest" description="Disordered" evidence="1">
    <location>
        <begin position="1122"/>
        <end position="1175"/>
    </location>
</feature>
<dbReference type="OrthoDB" id="10003277at2759"/>
<keyword evidence="2" id="KW-0812">Transmembrane</keyword>
<evidence type="ECO:0000313" key="3">
    <source>
        <dbReference type="EMBL" id="KAJ6633465.1"/>
    </source>
</evidence>
<dbReference type="Pfam" id="PF25228">
    <property type="entry name" value="Lips"/>
    <property type="match status" value="1"/>
</dbReference>
<gene>
    <name evidence="3" type="ORF">Bhyg_15642</name>
</gene>
<keyword evidence="2" id="KW-0472">Membrane</keyword>
<dbReference type="AlphaFoldDB" id="A0A9Q0ML99"/>
<dbReference type="PANTHER" id="PTHR37686">
    <property type="entry name" value="LD36006P"/>
    <property type="match status" value="1"/>
</dbReference>
<feature type="transmembrane region" description="Helical" evidence="2">
    <location>
        <begin position="659"/>
        <end position="676"/>
    </location>
</feature>
<sequence>QICSSNENIGAPPEVEQLVDHIKSVAEQFLYHWKTFPIILPHPLSGNGSNTNRRYRPINLRDLFIAPPFDELDVVAMDGNGEPRRLTNTQLKSLREKGEFDVPSLNFPGQVHKWQLSQFLQKGRHRAHTSLLNDLALAARFIIVTAKARISGHFFSVAHAANALLKGLLRLVDMVIGIPSLLAHNLEYKIKEERCRFLVAELVCRPEYEDCMDSLCSYVRRQLRRATMEKFDVECESSQPIPYVFLTPKGQEIDLRLFSRDIMRKALPILMGILERETRGWFLHFRERLIAELREKKMTDSEIEEEVNEAVMREYLQRVYSSILNHTDLADLGENIPQLLVQQAQSVVIMHRAVEKTQKELKKTRHENQKYLMNDYPVLSKVAPWLRSKLRAAESSKISKSTWAAHEEAIKMCGKHNLQQTAYFLNRDLAFMKEREPVLLKELRNAKTPTRSFQWSCRIWSPSSWIIRRNFQGQSEIIPTVICQQATSIVTPRSDPSQPVFLIEKETIRTTSTRWPLWRLLNLLQRIWCWTWNMMFLLGFVVPWDSPLSFRALCSVKPFMPDLELSQVNGTLFPRKTSITETLASRLIALWRHISKSRTHFETEPDTGFIGKGLTRHLNRIWNYVFKGFLGTIVILFLYPIVCIATCVGSILLAATAPLWMPCAALIFHLYMMIVYDFDSPDSSENRYCVVLAAVVWNIVIQGLLQPIAAIFVAAILCPIASICVLIVGLARHWLRLMWDALTFHLFIKKCGRIPASDSFAVKRIAGPGLASDYYFMIKPEQALAAFEAKMELDELQAYQHATETAILQPQKDFSQFVEACFGPFSAQLSKVGPYRCLEREGKDLMSSLHEKLEKRRRDLQTGLTSSVKSKIKLNTMELKIAIQQAAHLLEKFYPDHVFGRLSMSEEEFWDSKGLQTGDWAALAGHLYADIFSLDFLTPLTDADTQFKLEPHPQLDLLRYTEMVQNASDTMGVNGPDLLGNVYAPRGNIQVNSPYLEISAFNPRSKITLNFRKAEKRTETKTGLTTPRILAHRSQTQSNKTLTWRPWKRKPTDRGSNGKLLIPLPIPHPVHIAIAIHNRDTEQPIPLDSELCWDILRAIEDCQGDVEAANIVSRYRGGAAESSLDSLDSTSNESQSQSSSGTRGSIEEVVNGTETLPCGNREVSTTVTQSNQEQTPGFHWTLSNLQTARRNNAGTVRVDLASPEDISLDTDSSRVVFSTYGTTV</sequence>
<organism evidence="3 4">
    <name type="scientific">Pseudolycoriella hygida</name>
    <dbReference type="NCBI Taxonomy" id="35572"/>
    <lineage>
        <taxon>Eukaryota</taxon>
        <taxon>Metazoa</taxon>
        <taxon>Ecdysozoa</taxon>
        <taxon>Arthropoda</taxon>
        <taxon>Hexapoda</taxon>
        <taxon>Insecta</taxon>
        <taxon>Pterygota</taxon>
        <taxon>Neoptera</taxon>
        <taxon>Endopterygota</taxon>
        <taxon>Diptera</taxon>
        <taxon>Nematocera</taxon>
        <taxon>Sciaroidea</taxon>
        <taxon>Sciaridae</taxon>
        <taxon>Pseudolycoriella</taxon>
    </lineage>
</organism>
<dbReference type="Proteomes" id="UP001151699">
    <property type="component" value="Unassembled WGS sequence"/>
</dbReference>
<feature type="compositionally biased region" description="Polar residues" evidence="1">
    <location>
        <begin position="1162"/>
        <end position="1175"/>
    </location>
</feature>
<feature type="transmembrane region" description="Helical" evidence="2">
    <location>
        <begin position="711"/>
        <end position="731"/>
    </location>
</feature>
<evidence type="ECO:0000256" key="2">
    <source>
        <dbReference type="SAM" id="Phobius"/>
    </source>
</evidence>
<proteinExistence type="predicted"/>
<feature type="compositionally biased region" description="Low complexity" evidence="1">
    <location>
        <begin position="1125"/>
        <end position="1144"/>
    </location>
</feature>
<keyword evidence="2" id="KW-1133">Transmembrane helix</keyword>
<feature type="non-terminal residue" evidence="3">
    <location>
        <position position="1"/>
    </location>
</feature>
<protein>
    <submittedName>
        <fullName evidence="3">Uncharacterized protein</fullName>
    </submittedName>
</protein>
<dbReference type="PANTHER" id="PTHR37686:SF1">
    <property type="entry name" value="LD36006P"/>
    <property type="match status" value="1"/>
</dbReference>
<dbReference type="EMBL" id="WJQU01001993">
    <property type="protein sequence ID" value="KAJ6633465.1"/>
    <property type="molecule type" value="Genomic_DNA"/>
</dbReference>
<evidence type="ECO:0000313" key="4">
    <source>
        <dbReference type="Proteomes" id="UP001151699"/>
    </source>
</evidence>
<keyword evidence="4" id="KW-1185">Reference proteome</keyword>
<feature type="transmembrane region" description="Helical" evidence="2">
    <location>
        <begin position="688"/>
        <end position="705"/>
    </location>
</feature>
<feature type="non-terminal residue" evidence="3">
    <location>
        <position position="1224"/>
    </location>
</feature>
<name>A0A9Q0ML99_9DIPT</name>
<accession>A0A9Q0ML99</accession>
<feature type="transmembrane region" description="Helical" evidence="2">
    <location>
        <begin position="624"/>
        <end position="653"/>
    </location>
</feature>
<comment type="caution">
    <text evidence="3">The sequence shown here is derived from an EMBL/GenBank/DDBJ whole genome shotgun (WGS) entry which is preliminary data.</text>
</comment>
<evidence type="ECO:0000256" key="1">
    <source>
        <dbReference type="SAM" id="MobiDB-lite"/>
    </source>
</evidence>